<dbReference type="AlphaFoldDB" id="A0AAV4X218"/>
<proteinExistence type="predicted"/>
<name>A0AAV4X218_CAEEX</name>
<protein>
    <submittedName>
        <fullName evidence="1">Uncharacterized protein</fullName>
    </submittedName>
</protein>
<sequence length="181" mass="20453">MDKSDGGNQTKLFIAIKYAYGNGAFVLVTKKRFENPNRCCAVSEERSRERATVSLFKYAQSSAQLRVRFRSGVCFVLLCGEGNARRLIGGFSCSTLILGVLERADGQAYWSKELSSTFLGLLPGHGRLAFKRKKHPKIGWGMGFRARKKMNMTEETKSVMLSPTYPQLRSPLIFRRETREV</sequence>
<evidence type="ECO:0000313" key="2">
    <source>
        <dbReference type="Proteomes" id="UP001054945"/>
    </source>
</evidence>
<keyword evidence="2" id="KW-1185">Reference proteome</keyword>
<comment type="caution">
    <text evidence="1">The sequence shown here is derived from an EMBL/GenBank/DDBJ whole genome shotgun (WGS) entry which is preliminary data.</text>
</comment>
<dbReference type="Proteomes" id="UP001054945">
    <property type="component" value="Unassembled WGS sequence"/>
</dbReference>
<accession>A0AAV4X218</accession>
<evidence type="ECO:0000313" key="1">
    <source>
        <dbReference type="EMBL" id="GIY89157.1"/>
    </source>
</evidence>
<dbReference type="EMBL" id="BPLR01017172">
    <property type="protein sequence ID" value="GIY89157.1"/>
    <property type="molecule type" value="Genomic_DNA"/>
</dbReference>
<organism evidence="1 2">
    <name type="scientific">Caerostris extrusa</name>
    <name type="common">Bark spider</name>
    <name type="synonym">Caerostris bankana</name>
    <dbReference type="NCBI Taxonomy" id="172846"/>
    <lineage>
        <taxon>Eukaryota</taxon>
        <taxon>Metazoa</taxon>
        <taxon>Ecdysozoa</taxon>
        <taxon>Arthropoda</taxon>
        <taxon>Chelicerata</taxon>
        <taxon>Arachnida</taxon>
        <taxon>Araneae</taxon>
        <taxon>Araneomorphae</taxon>
        <taxon>Entelegynae</taxon>
        <taxon>Araneoidea</taxon>
        <taxon>Araneidae</taxon>
        <taxon>Caerostris</taxon>
    </lineage>
</organism>
<gene>
    <name evidence="1" type="ORF">CEXT_217021</name>
</gene>
<reference evidence="1 2" key="1">
    <citation type="submission" date="2021-06" db="EMBL/GenBank/DDBJ databases">
        <title>Caerostris extrusa draft genome.</title>
        <authorList>
            <person name="Kono N."/>
            <person name="Arakawa K."/>
        </authorList>
    </citation>
    <scope>NUCLEOTIDE SEQUENCE [LARGE SCALE GENOMIC DNA]</scope>
</reference>